<protein>
    <submittedName>
        <fullName evidence="1">Uncharacterized protein</fullName>
    </submittedName>
</protein>
<dbReference type="EMBL" id="BAABGJ010000012">
    <property type="protein sequence ID" value="GAA4337667.1"/>
    <property type="molecule type" value="Genomic_DNA"/>
</dbReference>
<reference evidence="2" key="1">
    <citation type="journal article" date="2019" name="Int. J. Syst. Evol. Microbiol.">
        <title>The Global Catalogue of Microorganisms (GCM) 10K type strain sequencing project: providing services to taxonomists for standard genome sequencing and annotation.</title>
        <authorList>
            <consortium name="The Broad Institute Genomics Platform"/>
            <consortium name="The Broad Institute Genome Sequencing Center for Infectious Disease"/>
            <person name="Wu L."/>
            <person name="Ma J."/>
        </authorList>
    </citation>
    <scope>NUCLEOTIDE SEQUENCE [LARGE SCALE GENOMIC DNA]</scope>
    <source>
        <strain evidence="2">JCM 17804</strain>
    </source>
</reference>
<evidence type="ECO:0000313" key="1">
    <source>
        <dbReference type="EMBL" id="GAA4337667.1"/>
    </source>
</evidence>
<sequence>MDIRVALRSGARLGARAAAPGAQAAGRMAQHDTPQGAGGLLKSWVRRCARMLFRLGKPVVRPVAFRFRAYLGAPLQAELQQLRQNLAQERAAQRRWRDATERTLATHTQLLQELRSMGAARPAESAKTALHGDAASRCGLALLLSRLLASEPLSITRIDPRRDSEAALRRAASLLADAESAPDGVLIIAWPGHRERQALPNAADWLRFFAQPGIAVGVIHPETGALGTARLDLPGERGIDLLVTPADAKAWTLARHTA</sequence>
<accession>A0ABP8HE60</accession>
<organism evidence="1 2">
    <name type="scientific">Variovorax defluvii</name>
    <dbReference type="NCBI Taxonomy" id="913761"/>
    <lineage>
        <taxon>Bacteria</taxon>
        <taxon>Pseudomonadati</taxon>
        <taxon>Pseudomonadota</taxon>
        <taxon>Betaproteobacteria</taxon>
        <taxon>Burkholderiales</taxon>
        <taxon>Comamonadaceae</taxon>
        <taxon>Variovorax</taxon>
    </lineage>
</organism>
<keyword evidence="2" id="KW-1185">Reference proteome</keyword>
<dbReference type="Proteomes" id="UP001500975">
    <property type="component" value="Unassembled WGS sequence"/>
</dbReference>
<comment type="caution">
    <text evidence="1">The sequence shown here is derived from an EMBL/GenBank/DDBJ whole genome shotgun (WGS) entry which is preliminary data.</text>
</comment>
<gene>
    <name evidence="1" type="ORF">GCM10023165_15840</name>
</gene>
<evidence type="ECO:0000313" key="2">
    <source>
        <dbReference type="Proteomes" id="UP001500975"/>
    </source>
</evidence>
<name>A0ABP8HE60_9BURK</name>
<proteinExistence type="predicted"/>